<evidence type="ECO:0000259" key="11">
    <source>
        <dbReference type="PROSITE" id="PS51012"/>
    </source>
</evidence>
<feature type="transmembrane region" description="Helical" evidence="10">
    <location>
        <begin position="157"/>
        <end position="179"/>
    </location>
</feature>
<evidence type="ECO:0000256" key="9">
    <source>
        <dbReference type="ARBA" id="ARBA00023251"/>
    </source>
</evidence>
<evidence type="ECO:0000313" key="13">
    <source>
        <dbReference type="Proteomes" id="UP001304769"/>
    </source>
</evidence>
<evidence type="ECO:0000256" key="4">
    <source>
        <dbReference type="ARBA" id="ARBA00022475"/>
    </source>
</evidence>
<keyword evidence="5" id="KW-0997">Cell inner membrane</keyword>
<evidence type="ECO:0000256" key="2">
    <source>
        <dbReference type="ARBA" id="ARBA00007783"/>
    </source>
</evidence>
<name>A0ABU5T0H5_9MICC</name>
<keyword evidence="13" id="KW-1185">Reference proteome</keyword>
<dbReference type="PANTHER" id="PTHR30413:SF8">
    <property type="entry name" value="TRANSPORT PERMEASE PROTEIN"/>
    <property type="match status" value="1"/>
</dbReference>
<evidence type="ECO:0000256" key="10">
    <source>
        <dbReference type="RuleBase" id="RU361157"/>
    </source>
</evidence>
<dbReference type="InterPro" id="IPR047817">
    <property type="entry name" value="ABC2_TM_bact-type"/>
</dbReference>
<protein>
    <recommendedName>
        <fullName evidence="10">Transport permease protein</fullName>
    </recommendedName>
</protein>
<gene>
    <name evidence="12" type="ORF">SPF06_00030</name>
</gene>
<evidence type="ECO:0000256" key="7">
    <source>
        <dbReference type="ARBA" id="ARBA00022989"/>
    </source>
</evidence>
<comment type="subcellular location">
    <subcellularLocation>
        <location evidence="1">Cell inner membrane</location>
        <topology evidence="1">Multi-pass membrane protein</topology>
    </subcellularLocation>
    <subcellularLocation>
        <location evidence="10">Cell membrane</location>
        <topology evidence="10">Multi-pass membrane protein</topology>
    </subcellularLocation>
</comment>
<feature type="transmembrane region" description="Helical" evidence="10">
    <location>
        <begin position="191"/>
        <end position="209"/>
    </location>
</feature>
<feature type="transmembrane region" description="Helical" evidence="10">
    <location>
        <begin position="82"/>
        <end position="101"/>
    </location>
</feature>
<keyword evidence="7 10" id="KW-1133">Transmembrane helix</keyword>
<dbReference type="PANTHER" id="PTHR30413">
    <property type="entry name" value="INNER MEMBRANE TRANSPORT PERMEASE"/>
    <property type="match status" value="1"/>
</dbReference>
<dbReference type="PROSITE" id="PS51012">
    <property type="entry name" value="ABC_TM2"/>
    <property type="match status" value="1"/>
</dbReference>
<comment type="similarity">
    <text evidence="2 10">Belongs to the ABC-2 integral membrane protein family.</text>
</comment>
<keyword evidence="6 10" id="KW-0812">Transmembrane</keyword>
<feature type="transmembrane region" description="Helical" evidence="10">
    <location>
        <begin position="45"/>
        <end position="70"/>
    </location>
</feature>
<accession>A0ABU5T0H5</accession>
<dbReference type="Proteomes" id="UP001304769">
    <property type="component" value="Unassembled WGS sequence"/>
</dbReference>
<dbReference type="InterPro" id="IPR013525">
    <property type="entry name" value="ABC2_TM"/>
</dbReference>
<evidence type="ECO:0000256" key="3">
    <source>
        <dbReference type="ARBA" id="ARBA00022448"/>
    </source>
</evidence>
<comment type="caution">
    <text evidence="12">The sequence shown here is derived from an EMBL/GenBank/DDBJ whole genome shotgun (WGS) entry which is preliminary data.</text>
</comment>
<evidence type="ECO:0000256" key="1">
    <source>
        <dbReference type="ARBA" id="ARBA00004429"/>
    </source>
</evidence>
<proteinExistence type="inferred from homology"/>
<organism evidence="12 13">
    <name type="scientific">Sinomonas terricola</name>
    <dbReference type="NCBI Taxonomy" id="3110330"/>
    <lineage>
        <taxon>Bacteria</taxon>
        <taxon>Bacillati</taxon>
        <taxon>Actinomycetota</taxon>
        <taxon>Actinomycetes</taxon>
        <taxon>Micrococcales</taxon>
        <taxon>Micrococcaceae</taxon>
        <taxon>Sinomonas</taxon>
    </lineage>
</organism>
<feature type="domain" description="ABC transmembrane type-2" evidence="11">
    <location>
        <begin position="47"/>
        <end position="286"/>
    </location>
</feature>
<evidence type="ECO:0000256" key="5">
    <source>
        <dbReference type="ARBA" id="ARBA00022519"/>
    </source>
</evidence>
<evidence type="ECO:0000313" key="12">
    <source>
        <dbReference type="EMBL" id="MEA5453095.1"/>
    </source>
</evidence>
<dbReference type="EMBL" id="JAYGGQ010000001">
    <property type="protein sequence ID" value="MEA5453095.1"/>
    <property type="molecule type" value="Genomic_DNA"/>
</dbReference>
<feature type="transmembrane region" description="Helical" evidence="10">
    <location>
        <begin position="121"/>
        <end position="151"/>
    </location>
</feature>
<dbReference type="Pfam" id="PF01061">
    <property type="entry name" value="ABC2_membrane"/>
    <property type="match status" value="1"/>
</dbReference>
<keyword evidence="8 10" id="KW-0472">Membrane</keyword>
<evidence type="ECO:0000256" key="8">
    <source>
        <dbReference type="ARBA" id="ARBA00023136"/>
    </source>
</evidence>
<dbReference type="InterPro" id="IPR000412">
    <property type="entry name" value="ABC_2_transport"/>
</dbReference>
<keyword evidence="9" id="KW-0046">Antibiotic resistance</keyword>
<dbReference type="PRINTS" id="PR00164">
    <property type="entry name" value="ABC2TRNSPORT"/>
</dbReference>
<feature type="transmembrane region" description="Helical" evidence="10">
    <location>
        <begin position="263"/>
        <end position="284"/>
    </location>
</feature>
<sequence>MPSALNPEAGLSAPGRSGGLRDVYRNRFLLKLLVRKEIKVRYRGSALGIVWSYMKPGLQFLVFYVALGLFLNVQGSTPNYPIYLFAGIVLVNFFTEALGNATRSIVGNRDLIRKIYLPRELFPVASVWVSAAHFLPQVLILVVVCLFFGWLPTVWSVLALVAAFAIVAVLAVGLGLFFGAVNVYFRDSENLVDLLIMMVTWASPVLYLWSQVQHVLGPAFAAYQLNPMTVGVEVFHWAFWRPTLDGGQLTAAAAAEVPGLFTLWLPLAAVVTLLILGLGQWVFARLSVKFAQEL</sequence>
<reference evidence="12 13" key="1">
    <citation type="submission" date="2023-12" db="EMBL/GenBank/DDBJ databases">
        <title>Sinomonas terricola sp. nov, isolated from litchi orchard soil in Guangdong, PR China.</title>
        <authorList>
            <person name="Jiaxin W."/>
            <person name="Yang Z."/>
            <person name="Honghui Z."/>
        </authorList>
    </citation>
    <scope>NUCLEOTIDE SEQUENCE [LARGE SCALE GENOMIC DNA]</scope>
    <source>
        <strain evidence="12 13">JGH33</strain>
    </source>
</reference>
<keyword evidence="4 10" id="KW-1003">Cell membrane</keyword>
<evidence type="ECO:0000256" key="6">
    <source>
        <dbReference type="ARBA" id="ARBA00022692"/>
    </source>
</evidence>
<keyword evidence="3 10" id="KW-0813">Transport</keyword>